<proteinExistence type="inferred from homology"/>
<keyword evidence="5 8" id="KW-1133">Transmembrane helix</keyword>
<dbReference type="OrthoDB" id="5399138at2759"/>
<comment type="similarity">
    <text evidence="2 7">Belongs to the major facilitator superfamily. Sugar transporter (TC 2.A.1.1) family.</text>
</comment>
<sequence length="490" mass="52305">MGLIPPKYLLGCILCSANGLLFGMDTGIIGPVTDMEFFKSEFGGSENSTIHGLIVSCILIPAALSSFFAGYVADHLGRPKGICIGTFIFGVGAAIEAGAVHLAMFIVGRIVEGVGEGLFLGNLVVLICEISPVRTRGALTTGPQLATTLGLVLGYFISYGTARIQSSLSWRMPWILLSAFAMIICALSLMFLPESPQWLGLQGRVAEAEEAWEKLGVSLGEREKVEGQVQVQEMDPDSEKAAPGTVEKLLDVFSKDVRGRTALAVFLMGMQQLSGIDGVLYYAPQLFQQAGLASSQASFLASGVSALVIFGVTIPGLLYADKWGRRTSIISGGIGMGILMFLMGGLYAGGAVHKDSGAGRWVVIVCIYLFAALYSVTWGITVKVYSAEIQPQRTRASATTLSHSSNWVCNFTVALITPILLSKSSFGAYILFGGCCVITVVVIFPFMHETKGRNFGQIEAAFKGRSTRESSVFIVGGFPCFPYLRSPVDQ</sequence>
<evidence type="ECO:0000259" key="9">
    <source>
        <dbReference type="PROSITE" id="PS50850"/>
    </source>
</evidence>
<feature type="transmembrane region" description="Helical" evidence="8">
    <location>
        <begin position="295"/>
        <end position="317"/>
    </location>
</feature>
<dbReference type="InterPro" id="IPR005828">
    <property type="entry name" value="MFS_sugar_transport-like"/>
</dbReference>
<organism evidence="10 11">
    <name type="scientific">Aspergillus steynii IBT 23096</name>
    <dbReference type="NCBI Taxonomy" id="1392250"/>
    <lineage>
        <taxon>Eukaryota</taxon>
        <taxon>Fungi</taxon>
        <taxon>Dikarya</taxon>
        <taxon>Ascomycota</taxon>
        <taxon>Pezizomycotina</taxon>
        <taxon>Eurotiomycetes</taxon>
        <taxon>Eurotiomycetidae</taxon>
        <taxon>Eurotiales</taxon>
        <taxon>Aspergillaceae</taxon>
        <taxon>Aspergillus</taxon>
        <taxon>Aspergillus subgen. Circumdati</taxon>
    </lineage>
</organism>
<feature type="transmembrane region" description="Helical" evidence="8">
    <location>
        <begin position="7"/>
        <end position="30"/>
    </location>
</feature>
<dbReference type="SUPFAM" id="SSF103473">
    <property type="entry name" value="MFS general substrate transporter"/>
    <property type="match status" value="1"/>
</dbReference>
<feature type="transmembrane region" description="Helical" evidence="8">
    <location>
        <begin position="145"/>
        <end position="162"/>
    </location>
</feature>
<dbReference type="PANTHER" id="PTHR48022">
    <property type="entry name" value="PLASTIDIC GLUCOSE TRANSPORTER 4"/>
    <property type="match status" value="1"/>
</dbReference>
<dbReference type="NCBIfam" id="TIGR00879">
    <property type="entry name" value="SP"/>
    <property type="match status" value="1"/>
</dbReference>
<dbReference type="STRING" id="1392250.A0A2I2G738"/>
<dbReference type="Proteomes" id="UP000234275">
    <property type="component" value="Unassembled WGS sequence"/>
</dbReference>
<dbReference type="InterPro" id="IPR003663">
    <property type="entry name" value="Sugar/inositol_transpt"/>
</dbReference>
<dbReference type="InterPro" id="IPR005829">
    <property type="entry name" value="Sugar_transporter_CS"/>
</dbReference>
<dbReference type="FunFam" id="1.20.1250.20:FF:000134">
    <property type="entry name" value="MFS sugar transporter protein"/>
    <property type="match status" value="1"/>
</dbReference>
<feature type="transmembrane region" description="Helical" evidence="8">
    <location>
        <begin position="361"/>
        <end position="380"/>
    </location>
</feature>
<comment type="subcellular location">
    <subcellularLocation>
        <location evidence="1">Membrane</location>
        <topology evidence="1">Multi-pass membrane protein</topology>
    </subcellularLocation>
</comment>
<keyword evidence="6 8" id="KW-0472">Membrane</keyword>
<feature type="transmembrane region" description="Helical" evidence="8">
    <location>
        <begin position="401"/>
        <end position="420"/>
    </location>
</feature>
<dbReference type="RefSeq" id="XP_024703998.1">
    <property type="nucleotide sequence ID" value="XM_024852237.1"/>
</dbReference>
<name>A0A2I2G738_9EURO</name>
<dbReference type="VEuPathDB" id="FungiDB:P170DRAFT_464361"/>
<dbReference type="InterPro" id="IPR050360">
    <property type="entry name" value="MFS_Sugar_Transporters"/>
</dbReference>
<keyword evidence="3 7" id="KW-0813">Transport</keyword>
<feature type="domain" description="Major facilitator superfamily (MFS) profile" evidence="9">
    <location>
        <begin position="11"/>
        <end position="451"/>
    </location>
</feature>
<protein>
    <submittedName>
        <fullName evidence="10">General substrate transporter</fullName>
    </submittedName>
</protein>
<gene>
    <name evidence="10" type="ORF">P170DRAFT_464361</name>
</gene>
<evidence type="ECO:0000256" key="2">
    <source>
        <dbReference type="ARBA" id="ARBA00010992"/>
    </source>
</evidence>
<evidence type="ECO:0000256" key="7">
    <source>
        <dbReference type="RuleBase" id="RU003346"/>
    </source>
</evidence>
<reference evidence="10 11" key="1">
    <citation type="submission" date="2016-12" db="EMBL/GenBank/DDBJ databases">
        <title>The genomes of Aspergillus section Nigri reveals drivers in fungal speciation.</title>
        <authorList>
            <consortium name="DOE Joint Genome Institute"/>
            <person name="Vesth T.C."/>
            <person name="Nybo J."/>
            <person name="Theobald S."/>
            <person name="Brandl J."/>
            <person name="Frisvad J.C."/>
            <person name="Nielsen K.F."/>
            <person name="Lyhne E.K."/>
            <person name="Kogle M.E."/>
            <person name="Kuo A."/>
            <person name="Riley R."/>
            <person name="Clum A."/>
            <person name="Nolan M."/>
            <person name="Lipzen A."/>
            <person name="Salamov A."/>
            <person name="Henrissat B."/>
            <person name="Wiebenga A."/>
            <person name="De Vries R.P."/>
            <person name="Grigoriev I.V."/>
            <person name="Mortensen U.H."/>
            <person name="Andersen M.R."/>
            <person name="Baker S.E."/>
        </authorList>
    </citation>
    <scope>NUCLEOTIDE SEQUENCE [LARGE SCALE GENOMIC DNA]</scope>
    <source>
        <strain evidence="10 11">IBT 23096</strain>
    </source>
</reference>
<feature type="transmembrane region" description="Helical" evidence="8">
    <location>
        <begin position="84"/>
        <end position="107"/>
    </location>
</feature>
<feature type="transmembrane region" description="Helical" evidence="8">
    <location>
        <begin position="263"/>
        <end position="283"/>
    </location>
</feature>
<dbReference type="GO" id="GO:0016020">
    <property type="term" value="C:membrane"/>
    <property type="evidence" value="ECO:0007669"/>
    <property type="project" value="UniProtKB-SubCell"/>
</dbReference>
<dbReference type="PROSITE" id="PS00216">
    <property type="entry name" value="SUGAR_TRANSPORT_1"/>
    <property type="match status" value="1"/>
</dbReference>
<dbReference type="EMBL" id="MSFO01000004">
    <property type="protein sequence ID" value="PLB48696.1"/>
    <property type="molecule type" value="Genomic_DNA"/>
</dbReference>
<feature type="transmembrane region" description="Helical" evidence="8">
    <location>
        <begin position="113"/>
        <end position="133"/>
    </location>
</feature>
<evidence type="ECO:0000313" key="10">
    <source>
        <dbReference type="EMBL" id="PLB48696.1"/>
    </source>
</evidence>
<evidence type="ECO:0000256" key="6">
    <source>
        <dbReference type="ARBA" id="ARBA00023136"/>
    </source>
</evidence>
<dbReference type="PANTHER" id="PTHR48022:SF2">
    <property type="entry name" value="PLASTIDIC GLUCOSE TRANSPORTER 4"/>
    <property type="match status" value="1"/>
</dbReference>
<dbReference type="GeneID" id="36559935"/>
<dbReference type="InterPro" id="IPR036259">
    <property type="entry name" value="MFS_trans_sf"/>
</dbReference>
<accession>A0A2I2G738</accession>
<evidence type="ECO:0000256" key="4">
    <source>
        <dbReference type="ARBA" id="ARBA00022692"/>
    </source>
</evidence>
<dbReference type="PRINTS" id="PR00171">
    <property type="entry name" value="SUGRTRNSPORT"/>
</dbReference>
<evidence type="ECO:0000256" key="8">
    <source>
        <dbReference type="SAM" id="Phobius"/>
    </source>
</evidence>
<dbReference type="GO" id="GO:0005351">
    <property type="term" value="F:carbohydrate:proton symporter activity"/>
    <property type="evidence" value="ECO:0007669"/>
    <property type="project" value="TreeGrafter"/>
</dbReference>
<evidence type="ECO:0000313" key="11">
    <source>
        <dbReference type="Proteomes" id="UP000234275"/>
    </source>
</evidence>
<dbReference type="PROSITE" id="PS00217">
    <property type="entry name" value="SUGAR_TRANSPORT_2"/>
    <property type="match status" value="1"/>
</dbReference>
<comment type="caution">
    <text evidence="10">The sequence shown here is derived from an EMBL/GenBank/DDBJ whole genome shotgun (WGS) entry which is preliminary data.</text>
</comment>
<keyword evidence="11" id="KW-1185">Reference proteome</keyword>
<dbReference type="AlphaFoldDB" id="A0A2I2G738"/>
<evidence type="ECO:0000256" key="1">
    <source>
        <dbReference type="ARBA" id="ARBA00004141"/>
    </source>
</evidence>
<evidence type="ECO:0000256" key="3">
    <source>
        <dbReference type="ARBA" id="ARBA00022448"/>
    </source>
</evidence>
<evidence type="ECO:0000256" key="5">
    <source>
        <dbReference type="ARBA" id="ARBA00022989"/>
    </source>
</evidence>
<feature type="transmembrane region" description="Helical" evidence="8">
    <location>
        <begin position="50"/>
        <end position="72"/>
    </location>
</feature>
<feature type="transmembrane region" description="Helical" evidence="8">
    <location>
        <begin position="426"/>
        <end position="447"/>
    </location>
</feature>
<dbReference type="PROSITE" id="PS50850">
    <property type="entry name" value="MFS"/>
    <property type="match status" value="1"/>
</dbReference>
<feature type="transmembrane region" description="Helical" evidence="8">
    <location>
        <begin position="174"/>
        <end position="192"/>
    </location>
</feature>
<dbReference type="InterPro" id="IPR020846">
    <property type="entry name" value="MFS_dom"/>
</dbReference>
<feature type="transmembrane region" description="Helical" evidence="8">
    <location>
        <begin position="329"/>
        <end position="349"/>
    </location>
</feature>
<dbReference type="Gene3D" id="1.20.1250.20">
    <property type="entry name" value="MFS general substrate transporter like domains"/>
    <property type="match status" value="1"/>
</dbReference>
<dbReference type="Pfam" id="PF00083">
    <property type="entry name" value="Sugar_tr"/>
    <property type="match status" value="1"/>
</dbReference>
<keyword evidence="4 8" id="KW-0812">Transmembrane</keyword>